<protein>
    <submittedName>
        <fullName evidence="3">Uncharacterized protein</fullName>
    </submittedName>
</protein>
<feature type="transmembrane region" description="Helical" evidence="2">
    <location>
        <begin position="633"/>
        <end position="652"/>
    </location>
</feature>
<feature type="transmembrane region" description="Helical" evidence="2">
    <location>
        <begin position="276"/>
        <end position="296"/>
    </location>
</feature>
<dbReference type="Proteomes" id="UP001165065">
    <property type="component" value="Unassembled WGS sequence"/>
</dbReference>
<feature type="transmembrane region" description="Helical" evidence="2">
    <location>
        <begin position="740"/>
        <end position="760"/>
    </location>
</feature>
<comment type="caution">
    <text evidence="3">The sequence shown here is derived from an EMBL/GenBank/DDBJ whole genome shotgun (WGS) entry which is preliminary data.</text>
</comment>
<feature type="transmembrane region" description="Helical" evidence="2">
    <location>
        <begin position="537"/>
        <end position="556"/>
    </location>
</feature>
<dbReference type="AlphaFoldDB" id="A0A9W7GJJ7"/>
<dbReference type="OrthoDB" id="193205at2759"/>
<feature type="transmembrane region" description="Helical" evidence="2">
    <location>
        <begin position="577"/>
        <end position="596"/>
    </location>
</feature>
<feature type="compositionally biased region" description="Acidic residues" evidence="1">
    <location>
        <begin position="1111"/>
        <end position="1120"/>
    </location>
</feature>
<feature type="transmembrane region" description="Helical" evidence="2">
    <location>
        <begin position="362"/>
        <end position="384"/>
    </location>
</feature>
<keyword evidence="2" id="KW-0812">Transmembrane</keyword>
<organism evidence="3 4">
    <name type="scientific">Triparma columacea</name>
    <dbReference type="NCBI Taxonomy" id="722753"/>
    <lineage>
        <taxon>Eukaryota</taxon>
        <taxon>Sar</taxon>
        <taxon>Stramenopiles</taxon>
        <taxon>Ochrophyta</taxon>
        <taxon>Bolidophyceae</taxon>
        <taxon>Parmales</taxon>
        <taxon>Triparmaceae</taxon>
        <taxon>Triparma</taxon>
    </lineage>
</organism>
<evidence type="ECO:0000313" key="3">
    <source>
        <dbReference type="EMBL" id="GMI46069.1"/>
    </source>
</evidence>
<keyword evidence="4" id="KW-1185">Reference proteome</keyword>
<feature type="transmembrane region" description="Helical" evidence="2">
    <location>
        <begin position="190"/>
        <end position="211"/>
    </location>
</feature>
<feature type="transmembrane region" description="Helical" evidence="2">
    <location>
        <begin position="231"/>
        <end position="255"/>
    </location>
</feature>
<feature type="transmembrane region" description="Helical" evidence="2">
    <location>
        <begin position="154"/>
        <end position="170"/>
    </location>
</feature>
<feature type="region of interest" description="Disordered" evidence="1">
    <location>
        <begin position="1"/>
        <end position="30"/>
    </location>
</feature>
<feature type="transmembrane region" description="Helical" evidence="2">
    <location>
        <begin position="850"/>
        <end position="867"/>
    </location>
</feature>
<feature type="transmembrane region" description="Helical" evidence="2">
    <location>
        <begin position="461"/>
        <end position="479"/>
    </location>
</feature>
<sequence length="1145" mass="128955">MSSATEGQNSDPVPYNPNTAVSPSSPKREQTIRKVTFKAETEHGQTQNSVRPPKKAMRASWSIYWRITILMISLLPTIPYYYHFVLLDDFNNLLGVAGHSVTLFFTSLLLIANPWKADRWWHELVEIIAGLNPIVQVALATASEQKKEDHWSRSSMGYTIAYTVIVIHLFRRRYRIQRLRLLKEHQLESLIMSTMPTVATGTAFSLAYLFTESFGCLLENKNGHEMSCYDIVLSNNAFAMVFVVATFIRIWVIPFATSIYTTENVVKFDFSLNEMVQFFTFFLGGILGLFMFASSTEIEHGREKSFFKNKYPLRKVIKLFSFSLLVVSVIVSFLPRKVSVTSFGLRIKSMMCTRRSDELAKFYRYAVVLLTLTIVSCTDIPLILFALQHWMYGDSNSLNNTEEINMISLLAWPLILVFNACYFFSRPKGSSTREKTLYLTTIIHPAMLVWANYLIDKKSGVVSNMLPIPFFAGFLWLALKTRRHLANQGDRIISEHLNVYLLRMISAMPPLLFLFAEGVGCAIRYDKRTCENLIDSNLVVSLHLALGLVFVAMFAFTMRGLTIRQIACLKGCRMHTVAQVVLVSTSSIAAFLVFGMRPNIGDSLVYREDFKAYKKAQGIEVDDEDEVTEQMELYLETNLTVISLLWGVCYVLQGLHARVDYEQERLIGEESANVPYLVQLYRSCNTSTTKLLLRCLGSGGTDLSIAFLYKGVLFFFAFFPLGLEIIYVQTGNPIWEWGSGSQFELMLLSIIIILFGNFTNRNAKGCGGKTKIRWFEVLLCTFPPSILAIGASSKLLYQSKGISDQMGGVVSDLVRLILISGGMTIVYKSKGALTRKLSRDRKAFIVENRAFMLGIVGVFPPTLYVGAELTGCVVRNSLYLGTLQADMVEERCGALFPGAKAVTMHIVVLYFIIVAFAPFEGRNITMKRVMNLELSKYDAVQMFLFVVCCLQALTLYGTRHTGPVKLWQELYLYAFYICWFFNLMLEIWKIMSEGERIEGSEEGGGRGSSWIGREMRLSSAIFFGWKRSGDGASASLTSRNGSAENGEHVEMENIDTKGWKLLEFAWRQNSGRDVYKAGGREKWGLKKGETGSSRSGISSGGGSSLKKEEERDTEEDDEEERGTGVRVIGGGEEEALPTAFEPGFL</sequence>
<feature type="transmembrane region" description="Helical" evidence="2">
    <location>
        <begin position="63"/>
        <end position="82"/>
    </location>
</feature>
<dbReference type="EMBL" id="BRYA01000279">
    <property type="protein sequence ID" value="GMI46069.1"/>
    <property type="molecule type" value="Genomic_DNA"/>
</dbReference>
<gene>
    <name evidence="3" type="ORF">TrCOL_g2497</name>
</gene>
<accession>A0A9W7GJJ7</accession>
<proteinExistence type="predicted"/>
<feature type="transmembrane region" description="Helical" evidence="2">
    <location>
        <begin position="500"/>
        <end position="525"/>
    </location>
</feature>
<feature type="transmembrane region" description="Helical" evidence="2">
    <location>
        <begin position="404"/>
        <end position="424"/>
    </location>
</feature>
<feature type="transmembrane region" description="Helical" evidence="2">
    <location>
        <begin position="939"/>
        <end position="958"/>
    </location>
</feature>
<feature type="transmembrane region" description="Helical" evidence="2">
    <location>
        <begin position="707"/>
        <end position="728"/>
    </location>
</feature>
<evidence type="ECO:0000313" key="4">
    <source>
        <dbReference type="Proteomes" id="UP001165065"/>
    </source>
</evidence>
<keyword evidence="2" id="KW-0472">Membrane</keyword>
<feature type="transmembrane region" description="Helical" evidence="2">
    <location>
        <begin position="436"/>
        <end position="455"/>
    </location>
</feature>
<feature type="transmembrane region" description="Helical" evidence="2">
    <location>
        <begin position="772"/>
        <end position="793"/>
    </location>
</feature>
<reference evidence="4" key="1">
    <citation type="journal article" date="2023" name="Commun. Biol.">
        <title>Genome analysis of Parmales, the sister group of diatoms, reveals the evolutionary specialization of diatoms from phago-mixotrophs to photoautotrophs.</title>
        <authorList>
            <person name="Ban H."/>
            <person name="Sato S."/>
            <person name="Yoshikawa S."/>
            <person name="Yamada K."/>
            <person name="Nakamura Y."/>
            <person name="Ichinomiya M."/>
            <person name="Sato N."/>
            <person name="Blanc-Mathieu R."/>
            <person name="Endo H."/>
            <person name="Kuwata A."/>
            <person name="Ogata H."/>
        </authorList>
    </citation>
    <scope>NUCLEOTIDE SEQUENCE [LARGE SCALE GENOMIC DNA]</scope>
</reference>
<feature type="transmembrane region" description="Helical" evidence="2">
    <location>
        <begin position="316"/>
        <end position="334"/>
    </location>
</feature>
<feature type="transmembrane region" description="Helical" evidence="2">
    <location>
        <begin position="901"/>
        <end position="919"/>
    </location>
</feature>
<name>A0A9W7GJJ7_9STRA</name>
<feature type="transmembrane region" description="Helical" evidence="2">
    <location>
        <begin position="94"/>
        <end position="112"/>
    </location>
</feature>
<keyword evidence="2" id="KW-1133">Transmembrane helix</keyword>
<feature type="region of interest" description="Disordered" evidence="1">
    <location>
        <begin position="1083"/>
        <end position="1145"/>
    </location>
</feature>
<evidence type="ECO:0000256" key="2">
    <source>
        <dbReference type="SAM" id="Phobius"/>
    </source>
</evidence>
<feature type="compositionally biased region" description="Polar residues" evidence="1">
    <location>
        <begin position="1"/>
        <end position="25"/>
    </location>
</feature>
<evidence type="ECO:0000256" key="1">
    <source>
        <dbReference type="SAM" id="MobiDB-lite"/>
    </source>
</evidence>
<feature type="transmembrane region" description="Helical" evidence="2">
    <location>
        <begin position="813"/>
        <end position="829"/>
    </location>
</feature>
<feature type="transmembrane region" description="Helical" evidence="2">
    <location>
        <begin position="970"/>
        <end position="988"/>
    </location>
</feature>